<gene>
    <name evidence="3" type="ORF">ATO11_00785</name>
</gene>
<accession>A0A0L1JTX6</accession>
<evidence type="ECO:0000313" key="4">
    <source>
        <dbReference type="Proteomes" id="UP000036938"/>
    </source>
</evidence>
<feature type="domain" description="HTH luxR-type" evidence="2">
    <location>
        <begin position="102"/>
        <end position="159"/>
    </location>
</feature>
<name>A0A0L1JTX6_9RHOB</name>
<keyword evidence="1" id="KW-0472">Membrane</keyword>
<dbReference type="InterPro" id="IPR000792">
    <property type="entry name" value="Tscrpt_reg_LuxR_C"/>
</dbReference>
<protein>
    <submittedName>
        <fullName evidence="3">LuxR family transcriptional regulator</fullName>
    </submittedName>
</protein>
<dbReference type="EMBL" id="AQQZ01000001">
    <property type="protein sequence ID" value="KNG95211.1"/>
    <property type="molecule type" value="Genomic_DNA"/>
</dbReference>
<feature type="transmembrane region" description="Helical" evidence="1">
    <location>
        <begin position="51"/>
        <end position="71"/>
    </location>
</feature>
<keyword evidence="4" id="KW-1185">Reference proteome</keyword>
<dbReference type="InterPro" id="IPR016032">
    <property type="entry name" value="Sig_transdc_resp-reg_C-effctor"/>
</dbReference>
<reference evidence="3 4" key="1">
    <citation type="journal article" date="2015" name="Int. J. Syst. Evol. Microbiol.">
        <title>Aestuariivita atlantica sp. nov., isolated from deep sea sediment of the Atlantic Ocean.</title>
        <authorList>
            <person name="Li G."/>
            <person name="Lai Q."/>
            <person name="Du Y."/>
            <person name="Liu X."/>
            <person name="Sun F."/>
            <person name="Shao Z."/>
        </authorList>
    </citation>
    <scope>NUCLEOTIDE SEQUENCE [LARGE SCALE GENOMIC DNA]</scope>
    <source>
        <strain evidence="3 4">22II-S11-z3</strain>
    </source>
</reference>
<evidence type="ECO:0000313" key="3">
    <source>
        <dbReference type="EMBL" id="KNG95211.1"/>
    </source>
</evidence>
<evidence type="ECO:0000259" key="2">
    <source>
        <dbReference type="SMART" id="SM00421"/>
    </source>
</evidence>
<organism evidence="3 4">
    <name type="scientific">Pseudaestuariivita atlantica</name>
    <dbReference type="NCBI Taxonomy" id="1317121"/>
    <lineage>
        <taxon>Bacteria</taxon>
        <taxon>Pseudomonadati</taxon>
        <taxon>Pseudomonadota</taxon>
        <taxon>Alphaproteobacteria</taxon>
        <taxon>Rhodobacterales</taxon>
        <taxon>Paracoccaceae</taxon>
        <taxon>Pseudaestuariivita</taxon>
    </lineage>
</organism>
<dbReference type="GO" id="GO:0003677">
    <property type="term" value="F:DNA binding"/>
    <property type="evidence" value="ECO:0007669"/>
    <property type="project" value="InterPro"/>
</dbReference>
<dbReference type="Pfam" id="PF00196">
    <property type="entry name" value="GerE"/>
    <property type="match status" value="1"/>
</dbReference>
<feature type="transmembrane region" description="Helical" evidence="1">
    <location>
        <begin position="12"/>
        <end position="39"/>
    </location>
</feature>
<dbReference type="Gene3D" id="1.10.10.10">
    <property type="entry name" value="Winged helix-like DNA-binding domain superfamily/Winged helix DNA-binding domain"/>
    <property type="match status" value="1"/>
</dbReference>
<dbReference type="GO" id="GO:0006355">
    <property type="term" value="P:regulation of DNA-templated transcription"/>
    <property type="evidence" value="ECO:0007669"/>
    <property type="project" value="InterPro"/>
</dbReference>
<keyword evidence="1" id="KW-0812">Transmembrane</keyword>
<proteinExistence type="predicted"/>
<dbReference type="RefSeq" id="WP_050528931.1">
    <property type="nucleotide sequence ID" value="NZ_AQQZ01000001.1"/>
</dbReference>
<dbReference type="SUPFAM" id="SSF46894">
    <property type="entry name" value="C-terminal effector domain of the bipartite response regulators"/>
    <property type="match status" value="1"/>
</dbReference>
<dbReference type="Proteomes" id="UP000036938">
    <property type="component" value="Unassembled WGS sequence"/>
</dbReference>
<dbReference type="STRING" id="1317121.ATO11_00785"/>
<dbReference type="AlphaFoldDB" id="A0A0L1JTX6"/>
<dbReference type="OrthoDB" id="8277135at2"/>
<comment type="caution">
    <text evidence="3">The sequence shown here is derived from an EMBL/GenBank/DDBJ whole genome shotgun (WGS) entry which is preliminary data.</text>
</comment>
<sequence>MINEADLGRRAVPLGLGVLLVLQVASAVFFIVDIFSALLGWRPLAWRLYELVQVGAALSLILGVVATALVLRQSRMRLRRAEDAVRAARGAMTELMDERFDDWGLTPSERDVAIFSLKGLSIAEIAAIRATSDGTVKAQCAAIYRKAGVSGRSQLMSLFIDDLLGPGLQAAA</sequence>
<keyword evidence="1" id="KW-1133">Transmembrane helix</keyword>
<dbReference type="InterPro" id="IPR036388">
    <property type="entry name" value="WH-like_DNA-bd_sf"/>
</dbReference>
<dbReference type="SMART" id="SM00421">
    <property type="entry name" value="HTH_LUXR"/>
    <property type="match status" value="1"/>
</dbReference>
<evidence type="ECO:0000256" key="1">
    <source>
        <dbReference type="SAM" id="Phobius"/>
    </source>
</evidence>